<dbReference type="GO" id="GO:0019698">
    <property type="term" value="P:D-galacturonate catabolic process"/>
    <property type="evidence" value="ECO:0007669"/>
    <property type="project" value="TreeGrafter"/>
</dbReference>
<dbReference type="Pfam" id="PF00294">
    <property type="entry name" value="PfkB"/>
    <property type="match status" value="1"/>
</dbReference>
<dbReference type="EMBL" id="CP060437">
    <property type="protein sequence ID" value="QPM92409.1"/>
    <property type="molecule type" value="Genomic_DNA"/>
</dbReference>
<organism evidence="5 6">
    <name type="scientific">Pseudooceanicola algae</name>
    <dbReference type="NCBI Taxonomy" id="1537215"/>
    <lineage>
        <taxon>Bacteria</taxon>
        <taxon>Pseudomonadati</taxon>
        <taxon>Pseudomonadota</taxon>
        <taxon>Alphaproteobacteria</taxon>
        <taxon>Rhodobacterales</taxon>
        <taxon>Paracoccaceae</taxon>
        <taxon>Pseudooceanicola</taxon>
    </lineage>
</organism>
<dbReference type="PROSITE" id="PS00584">
    <property type="entry name" value="PFKB_KINASES_2"/>
    <property type="match status" value="1"/>
</dbReference>
<keyword evidence="5" id="KW-0614">Plasmid</keyword>
<dbReference type="GO" id="GO:0006974">
    <property type="term" value="P:DNA damage response"/>
    <property type="evidence" value="ECO:0007669"/>
    <property type="project" value="TreeGrafter"/>
</dbReference>
<dbReference type="InterPro" id="IPR029056">
    <property type="entry name" value="Ribokinase-like"/>
</dbReference>
<evidence type="ECO:0000313" key="6">
    <source>
        <dbReference type="Proteomes" id="UP000283786"/>
    </source>
</evidence>
<dbReference type="GO" id="GO:0042840">
    <property type="term" value="P:D-glucuronate catabolic process"/>
    <property type="evidence" value="ECO:0007669"/>
    <property type="project" value="TreeGrafter"/>
</dbReference>
<keyword evidence="6" id="KW-1185">Reference proteome</keyword>
<dbReference type="PANTHER" id="PTHR43085:SF15">
    <property type="entry name" value="2-DEHYDRO-3-DEOXYGLUCONOKINASE"/>
    <property type="match status" value="1"/>
</dbReference>
<reference evidence="5 6" key="1">
    <citation type="submission" date="2020-08" db="EMBL/GenBank/DDBJ databases">
        <title>Genome sequence of Rhodobacteraceae bacterium Lw-13e.</title>
        <authorList>
            <person name="Poehlein A."/>
            <person name="Wolter L."/>
            <person name="Daniel R."/>
            <person name="Brinkhoff T."/>
        </authorList>
    </citation>
    <scope>NUCLEOTIDE SEQUENCE [LARGE SCALE GENOMIC DNA]</scope>
    <source>
        <strain evidence="5 6">Lw-13e</strain>
        <plasmid evidence="5 6">p202</plasmid>
    </source>
</reference>
<dbReference type="EC" id="2.7.1.45" evidence="5"/>
<gene>
    <name evidence="5" type="primary">kdgK</name>
    <name evidence="5" type="ORF">PSAL_036730</name>
</gene>
<proteinExistence type="inferred from homology"/>
<accession>A0A418SCS6</accession>
<dbReference type="Gene3D" id="3.40.1190.20">
    <property type="match status" value="1"/>
</dbReference>
<dbReference type="SUPFAM" id="SSF53613">
    <property type="entry name" value="Ribokinase-like"/>
    <property type="match status" value="1"/>
</dbReference>
<dbReference type="AlphaFoldDB" id="A0A418SCS6"/>
<name>A0A418SCS6_9RHOB</name>
<dbReference type="InterPro" id="IPR002173">
    <property type="entry name" value="Carboh/pur_kinase_PfkB_CS"/>
</dbReference>
<evidence type="ECO:0000256" key="1">
    <source>
        <dbReference type="ARBA" id="ARBA00010688"/>
    </source>
</evidence>
<sequence>MVELSPGVDPLDLRSGFAGDTYNTAWYLRRIRPDWTVRYVTSVGQDALSETMLGQMRAAGIDTDHIRQLPDRTVGLYLITVRDGERSFSYWRDQSAARMLAADQGQLDRALTGADVIYLSGITLAIIGAAGRAVLQQSLKVAHDRGALVVFDPNLRPRLWQDTRTMCDAITDMAALCDIVLPSFEDEATFFGDADPAATLARYQRGLTRTVIVKNGPDAVIYDHCGQTGSVAPTPIAETVDTTSAGDSFNAGAMAALLSGADPEVAIRLGSEIAAQVVCNRGALVPVSVPEIDLPRPG</sequence>
<evidence type="ECO:0000313" key="5">
    <source>
        <dbReference type="EMBL" id="QPM92409.1"/>
    </source>
</evidence>
<evidence type="ECO:0000256" key="2">
    <source>
        <dbReference type="ARBA" id="ARBA00022679"/>
    </source>
</evidence>
<evidence type="ECO:0000256" key="3">
    <source>
        <dbReference type="ARBA" id="ARBA00022777"/>
    </source>
</evidence>
<feature type="domain" description="Carbohydrate kinase PfkB" evidence="4">
    <location>
        <begin position="13"/>
        <end position="285"/>
    </location>
</feature>
<dbReference type="PANTHER" id="PTHR43085">
    <property type="entry name" value="HEXOKINASE FAMILY MEMBER"/>
    <property type="match status" value="1"/>
</dbReference>
<dbReference type="InterPro" id="IPR050306">
    <property type="entry name" value="PfkB_Carbo_kinase"/>
</dbReference>
<geneLocation type="plasmid" evidence="5 6">
    <name>p202</name>
</geneLocation>
<dbReference type="KEGG" id="palw:PSAL_036730"/>
<dbReference type="GO" id="GO:0005829">
    <property type="term" value="C:cytosol"/>
    <property type="evidence" value="ECO:0007669"/>
    <property type="project" value="TreeGrafter"/>
</dbReference>
<keyword evidence="2 5" id="KW-0808">Transferase</keyword>
<dbReference type="CDD" id="cd01166">
    <property type="entry name" value="KdgK"/>
    <property type="match status" value="1"/>
</dbReference>
<dbReference type="Proteomes" id="UP000283786">
    <property type="component" value="Plasmid p202"/>
</dbReference>
<evidence type="ECO:0000259" key="4">
    <source>
        <dbReference type="Pfam" id="PF00294"/>
    </source>
</evidence>
<protein>
    <submittedName>
        <fullName evidence="5">2-dehydro-3-deoxygluconokinase</fullName>
        <ecNumber evidence="5">2.7.1.45</ecNumber>
    </submittedName>
</protein>
<dbReference type="InterPro" id="IPR011611">
    <property type="entry name" value="PfkB_dom"/>
</dbReference>
<comment type="similarity">
    <text evidence="1">Belongs to the carbohydrate kinase PfkB family.</text>
</comment>
<dbReference type="GO" id="GO:0008673">
    <property type="term" value="F:2-dehydro-3-deoxygluconokinase activity"/>
    <property type="evidence" value="ECO:0007669"/>
    <property type="project" value="UniProtKB-EC"/>
</dbReference>
<keyword evidence="3 5" id="KW-0418">Kinase</keyword>